<evidence type="ECO:0000256" key="2">
    <source>
        <dbReference type="ARBA" id="ARBA00022840"/>
    </source>
</evidence>
<dbReference type="InterPro" id="IPR051309">
    <property type="entry name" value="ABCF_ATPase"/>
</dbReference>
<keyword evidence="1" id="KW-0547">Nucleotide-binding</keyword>
<evidence type="ECO:0000313" key="5">
    <source>
        <dbReference type="EMBL" id="QEL13917.1"/>
    </source>
</evidence>
<accession>A0A5C1A6R5</accession>
<protein>
    <submittedName>
        <fullName evidence="5">ABC transporter ATP-binding protein</fullName>
    </submittedName>
</protein>
<keyword evidence="3" id="KW-0175">Coiled coil</keyword>
<evidence type="ECO:0000259" key="4">
    <source>
        <dbReference type="PROSITE" id="PS50893"/>
    </source>
</evidence>
<dbReference type="EMBL" id="CP042425">
    <property type="protein sequence ID" value="QEL13917.1"/>
    <property type="molecule type" value="Genomic_DNA"/>
</dbReference>
<sequence length="600" mass="65419">MSVLLSARELSKSYSHRPLFANLSFDLRVGEKIGLIGPNGAGKSTLLKLLAGLEVPDAGDRTIRRGASVGYLMQDDQFPAGQTATEVIVAALADAHLEDHERETRAAITLTQVGFEDRDIRADTLSGGWRKRLALARELAKEPDFLLMDEPTNHLDLPGVVWLEKFLKSANFGYLVATHDRAFLRAVAPEILEIDRVYPDGAFRASGGYDNFADRRAEFLEAQMRQRDAVANQVRRETEWLGRKAAARTRKASSRIEAAHERRAELAELNYRTASANAATIDFAGSGRQTRKLITAAGVSKSLGGRELFSGVDLILSPGMKLGLLGANGSGKSTLLKVLGGQLPPDAGTVTRADGLRVEVFEQGRSSLDLSQTLRRALSPNNDTVVFRDQPIHVASWARRFLFESEQLDIELSALSGGEQARVRIAQLMLRPADLLLLDEPTNDLDIPALEVLEDSLEDFPGAIVLVSHDRELMDRLCTEVIGLDGRGRSAPFGSVGQWLTAYDKAATATKAEAKPAAVAKAPAAKAKKLSYKEQQELEGMEATIHAAEEQVTVRQAEVERAATAGHAVLTEACRVLEEAEQAVAKLYARWEELEAKRTG</sequence>
<dbReference type="Gene3D" id="1.10.287.380">
    <property type="entry name" value="Valyl-tRNA synthetase, C-terminal domain"/>
    <property type="match status" value="1"/>
</dbReference>
<dbReference type="PROSITE" id="PS50893">
    <property type="entry name" value="ABC_TRANSPORTER_2"/>
    <property type="match status" value="2"/>
</dbReference>
<dbReference type="GO" id="GO:0005524">
    <property type="term" value="F:ATP binding"/>
    <property type="evidence" value="ECO:0007669"/>
    <property type="project" value="UniProtKB-KW"/>
</dbReference>
<keyword evidence="6" id="KW-1185">Reference proteome</keyword>
<dbReference type="InterPro" id="IPR003593">
    <property type="entry name" value="AAA+_ATPase"/>
</dbReference>
<evidence type="ECO:0000256" key="3">
    <source>
        <dbReference type="SAM" id="Coils"/>
    </source>
</evidence>
<dbReference type="InterPro" id="IPR017871">
    <property type="entry name" value="ABC_transporter-like_CS"/>
</dbReference>
<reference evidence="6" key="1">
    <citation type="submission" date="2019-08" db="EMBL/GenBank/DDBJ databases">
        <title>Limnoglobus roseus gen. nov., sp. nov., a novel freshwater planctomycete with a giant genome from the family Gemmataceae.</title>
        <authorList>
            <person name="Kulichevskaya I.S."/>
            <person name="Naumoff D.G."/>
            <person name="Miroshnikov K."/>
            <person name="Ivanova A."/>
            <person name="Philippov D.A."/>
            <person name="Hakobyan A."/>
            <person name="Rijpstra I.C."/>
            <person name="Sinninghe Damste J.S."/>
            <person name="Liesack W."/>
            <person name="Dedysh S.N."/>
        </authorList>
    </citation>
    <scope>NUCLEOTIDE SEQUENCE [LARGE SCALE GENOMIC DNA]</scope>
    <source>
        <strain evidence="6">PX52</strain>
    </source>
</reference>
<dbReference type="InterPro" id="IPR003439">
    <property type="entry name" value="ABC_transporter-like_ATP-bd"/>
</dbReference>
<dbReference type="OrthoDB" id="9760950at2"/>
<dbReference type="InterPro" id="IPR037118">
    <property type="entry name" value="Val-tRNA_synth_C_sf"/>
</dbReference>
<evidence type="ECO:0000313" key="6">
    <source>
        <dbReference type="Proteomes" id="UP000324974"/>
    </source>
</evidence>
<name>A0A5C1A6R5_9BACT</name>
<proteinExistence type="predicted"/>
<keyword evidence="2 5" id="KW-0067">ATP-binding</keyword>
<dbReference type="GO" id="GO:0003677">
    <property type="term" value="F:DNA binding"/>
    <property type="evidence" value="ECO:0007669"/>
    <property type="project" value="InterPro"/>
</dbReference>
<dbReference type="Pfam" id="PF00005">
    <property type="entry name" value="ABC_tran"/>
    <property type="match status" value="2"/>
</dbReference>
<dbReference type="InterPro" id="IPR032524">
    <property type="entry name" value="ABC_tran_C"/>
</dbReference>
<dbReference type="PROSITE" id="PS00211">
    <property type="entry name" value="ABC_TRANSPORTER_1"/>
    <property type="match status" value="2"/>
</dbReference>
<dbReference type="KEGG" id="lrs:PX52LOC_00777"/>
<dbReference type="Proteomes" id="UP000324974">
    <property type="component" value="Chromosome"/>
</dbReference>
<dbReference type="GO" id="GO:0016887">
    <property type="term" value="F:ATP hydrolysis activity"/>
    <property type="evidence" value="ECO:0007669"/>
    <property type="project" value="InterPro"/>
</dbReference>
<dbReference type="PANTHER" id="PTHR42855">
    <property type="entry name" value="ABC TRANSPORTER ATP-BINDING SUBUNIT"/>
    <property type="match status" value="1"/>
</dbReference>
<dbReference type="RefSeq" id="WP_149108846.1">
    <property type="nucleotide sequence ID" value="NZ_CP042425.1"/>
</dbReference>
<dbReference type="Gene3D" id="3.40.50.300">
    <property type="entry name" value="P-loop containing nucleotide triphosphate hydrolases"/>
    <property type="match status" value="2"/>
</dbReference>
<dbReference type="InterPro" id="IPR027417">
    <property type="entry name" value="P-loop_NTPase"/>
</dbReference>
<gene>
    <name evidence="5" type="ORF">PX52LOC_00777</name>
</gene>
<dbReference type="SMART" id="SM00382">
    <property type="entry name" value="AAA"/>
    <property type="match status" value="2"/>
</dbReference>
<feature type="domain" description="ABC transporter" evidence="4">
    <location>
        <begin position="294"/>
        <end position="512"/>
    </location>
</feature>
<dbReference type="CDD" id="cd03221">
    <property type="entry name" value="ABCF_EF-3"/>
    <property type="match status" value="2"/>
</dbReference>
<dbReference type="PANTHER" id="PTHR42855:SF2">
    <property type="entry name" value="DRUG RESISTANCE ABC TRANSPORTER,ATP-BINDING PROTEIN"/>
    <property type="match status" value="1"/>
</dbReference>
<dbReference type="AlphaFoldDB" id="A0A5C1A6R5"/>
<dbReference type="Pfam" id="PF16326">
    <property type="entry name" value="ABC_tran_CTD"/>
    <property type="match status" value="1"/>
</dbReference>
<dbReference type="SUPFAM" id="SSF52540">
    <property type="entry name" value="P-loop containing nucleoside triphosphate hydrolases"/>
    <property type="match status" value="2"/>
</dbReference>
<feature type="coiled-coil region" evidence="3">
    <location>
        <begin position="570"/>
        <end position="597"/>
    </location>
</feature>
<evidence type="ECO:0000256" key="1">
    <source>
        <dbReference type="ARBA" id="ARBA00022741"/>
    </source>
</evidence>
<organism evidence="5 6">
    <name type="scientific">Limnoglobus roseus</name>
    <dbReference type="NCBI Taxonomy" id="2598579"/>
    <lineage>
        <taxon>Bacteria</taxon>
        <taxon>Pseudomonadati</taxon>
        <taxon>Planctomycetota</taxon>
        <taxon>Planctomycetia</taxon>
        <taxon>Gemmatales</taxon>
        <taxon>Gemmataceae</taxon>
        <taxon>Limnoglobus</taxon>
    </lineage>
</organism>
<feature type="domain" description="ABC transporter" evidence="4">
    <location>
        <begin position="5"/>
        <end position="225"/>
    </location>
</feature>